<evidence type="ECO:0000259" key="2">
    <source>
        <dbReference type="SMART" id="SM00899"/>
    </source>
</evidence>
<dbReference type="GO" id="GO:0046914">
    <property type="term" value="F:transition metal ion binding"/>
    <property type="evidence" value="ECO:0007669"/>
    <property type="project" value="InterPro"/>
</dbReference>
<dbReference type="SMART" id="SM00899">
    <property type="entry name" value="FeoA"/>
    <property type="match status" value="1"/>
</dbReference>
<comment type="caution">
    <text evidence="3">The sequence shown here is derived from an EMBL/GenBank/DDBJ whole genome shotgun (WGS) entry which is preliminary data.</text>
</comment>
<dbReference type="Proteomes" id="UP000182680">
    <property type="component" value="Unassembled WGS sequence"/>
</dbReference>
<dbReference type="InterPro" id="IPR008988">
    <property type="entry name" value="Transcriptional_repressor_C"/>
</dbReference>
<dbReference type="Gene3D" id="2.30.30.90">
    <property type="match status" value="1"/>
</dbReference>
<protein>
    <submittedName>
        <fullName evidence="3">Ferrous iron transport protein A</fullName>
    </submittedName>
</protein>
<proteinExistence type="predicted"/>
<organism evidence="3 4">
    <name type="scientific">Desulfovibrio desulfuricans</name>
    <dbReference type="NCBI Taxonomy" id="876"/>
    <lineage>
        <taxon>Bacteria</taxon>
        <taxon>Pseudomonadati</taxon>
        <taxon>Thermodesulfobacteriota</taxon>
        <taxon>Desulfovibrionia</taxon>
        <taxon>Desulfovibrionales</taxon>
        <taxon>Desulfovibrionaceae</taxon>
        <taxon>Desulfovibrio</taxon>
    </lineage>
</organism>
<dbReference type="InterPro" id="IPR038157">
    <property type="entry name" value="FeoA_core_dom"/>
</dbReference>
<reference evidence="4" key="1">
    <citation type="submission" date="2016-11" db="EMBL/GenBank/DDBJ databases">
        <authorList>
            <person name="Jaros S."/>
            <person name="Januszkiewicz K."/>
            <person name="Wedrychowicz H."/>
        </authorList>
    </citation>
    <scope>NUCLEOTIDE SEQUENCE [LARGE SCALE GENOMIC DNA]</scope>
    <source>
        <strain evidence="4">DSM 7057</strain>
    </source>
</reference>
<keyword evidence="1" id="KW-0408">Iron</keyword>
<feature type="domain" description="Ferrous iron transporter FeoA-like" evidence="2">
    <location>
        <begin position="5"/>
        <end position="74"/>
    </location>
</feature>
<dbReference type="InterPro" id="IPR053184">
    <property type="entry name" value="FeoA-like"/>
</dbReference>
<dbReference type="InterPro" id="IPR007167">
    <property type="entry name" value="Fe-transptr_FeoA-like"/>
</dbReference>
<sequence>MSHSKTLQTVGTGQTVFVLAVNAAEAELQRLESIGVLPGVELDVLADNGGPILVAVGEARVAVERELAASVIVA</sequence>
<evidence type="ECO:0000313" key="3">
    <source>
        <dbReference type="EMBL" id="SFW62535.1"/>
    </source>
</evidence>
<accession>A0AA94L2W4</accession>
<dbReference type="PANTHER" id="PTHR43151:SF2">
    <property type="entry name" value="FE(2+) TRANSPORT PROTEIN A-RELATED"/>
    <property type="match status" value="1"/>
</dbReference>
<dbReference type="AlphaFoldDB" id="A0AA94L2W4"/>
<evidence type="ECO:0000313" key="4">
    <source>
        <dbReference type="Proteomes" id="UP000182680"/>
    </source>
</evidence>
<gene>
    <name evidence="3" type="ORF">SAMN02910291_02167</name>
</gene>
<dbReference type="RefSeq" id="WP_072312208.1">
    <property type="nucleotide sequence ID" value="NZ_FPIW01000046.1"/>
</dbReference>
<dbReference type="EMBL" id="FPIW01000046">
    <property type="protein sequence ID" value="SFW62535.1"/>
    <property type="molecule type" value="Genomic_DNA"/>
</dbReference>
<evidence type="ECO:0000256" key="1">
    <source>
        <dbReference type="ARBA" id="ARBA00023004"/>
    </source>
</evidence>
<name>A0AA94L2W4_DESDE</name>
<dbReference type="SUPFAM" id="SSF50037">
    <property type="entry name" value="C-terminal domain of transcriptional repressors"/>
    <property type="match status" value="1"/>
</dbReference>
<dbReference type="Pfam" id="PF04023">
    <property type="entry name" value="FeoA"/>
    <property type="match status" value="1"/>
</dbReference>
<dbReference type="PANTHER" id="PTHR43151">
    <property type="entry name" value="FEOA FAMILY PROTEIN"/>
    <property type="match status" value="1"/>
</dbReference>